<dbReference type="InterPro" id="IPR042070">
    <property type="entry name" value="PucR_C-HTH_sf"/>
</dbReference>
<dbReference type="Proteomes" id="UP000254425">
    <property type="component" value="Chromosome"/>
</dbReference>
<evidence type="ECO:0000259" key="2">
    <source>
        <dbReference type="Pfam" id="PF14361"/>
    </source>
</evidence>
<accession>A0A345XTA7</accession>
<evidence type="ECO:0000313" key="4">
    <source>
        <dbReference type="Proteomes" id="UP000254425"/>
    </source>
</evidence>
<feature type="domain" description="RsbT co-antagonist protein RsbRD N-terminal" evidence="2">
    <location>
        <begin position="17"/>
        <end position="152"/>
    </location>
</feature>
<dbReference type="AlphaFoldDB" id="A0A345XTA7"/>
<protein>
    <submittedName>
        <fullName evidence="3">Uncharacterized protein</fullName>
    </submittedName>
</protein>
<dbReference type="InterPro" id="IPR051448">
    <property type="entry name" value="CdaR-like_regulators"/>
</dbReference>
<feature type="domain" description="PucR C-terminal helix-turn-helix" evidence="1">
    <location>
        <begin position="321"/>
        <end position="372"/>
    </location>
</feature>
<dbReference type="KEGG" id="sarm:DVA86_21710"/>
<reference evidence="3 4" key="1">
    <citation type="submission" date="2018-07" db="EMBL/GenBank/DDBJ databases">
        <title>Draft genome of the type strain Streptomyces armeniacus ATCC 15676.</title>
        <authorList>
            <person name="Labana P."/>
            <person name="Gosse J.T."/>
            <person name="Boddy C.N."/>
        </authorList>
    </citation>
    <scope>NUCLEOTIDE SEQUENCE [LARGE SCALE GENOMIC DNA]</scope>
    <source>
        <strain evidence="3 4">ATCC 15676</strain>
    </source>
</reference>
<name>A0A345XTA7_9ACTN</name>
<proteinExistence type="predicted"/>
<organism evidence="3 4">
    <name type="scientific">Streptomyces armeniacus</name>
    <dbReference type="NCBI Taxonomy" id="83291"/>
    <lineage>
        <taxon>Bacteria</taxon>
        <taxon>Bacillati</taxon>
        <taxon>Actinomycetota</taxon>
        <taxon>Actinomycetes</taxon>
        <taxon>Kitasatosporales</taxon>
        <taxon>Streptomycetaceae</taxon>
        <taxon>Streptomyces</taxon>
    </lineage>
</organism>
<dbReference type="PANTHER" id="PTHR33744:SF7">
    <property type="entry name" value="PUCR FAMILY TRANSCRIPTIONAL REGULATOR"/>
    <property type="match status" value="1"/>
</dbReference>
<sequence length="386" mass="42077">MAEIAEEFISDRGDLDRTAAQLIDVILRVEPSYQQIPVESLRSGNRRILLTALEQLSTGRQPQPHDLRTLEKLCQVRARQGIKLASILTAYQVAGHEFWTVFAQRLAKGGVGAEDLLTTSEWLWRWLDTVALAVAKAYREVDVHAAREDERRVGEALRALLSDPLTDPRAEMPAEYVAELGLDPGRPYAVFRGRPLDGVPVGVLREAVAGGMIPDGVAAMIDHELVGVADPDSLSASLPVELAVFGAGPAVPAGHLRQSDVSASRALAAALRLGRTGINRMADLRLAAVAAGDTEVTQLLTRRILHPLRAKRRYGQEIWQSVVTLLEHGLRIEEAALKLHVHPNTLRHRLASFTDLTGLDVRNPADCAEIWWLAVLGATAQDPAAP</sequence>
<dbReference type="PANTHER" id="PTHR33744">
    <property type="entry name" value="CARBOHYDRATE DIACID REGULATOR"/>
    <property type="match status" value="1"/>
</dbReference>
<dbReference type="Pfam" id="PF13556">
    <property type="entry name" value="HTH_30"/>
    <property type="match status" value="1"/>
</dbReference>
<evidence type="ECO:0000259" key="1">
    <source>
        <dbReference type="Pfam" id="PF13556"/>
    </source>
</evidence>
<dbReference type="InterPro" id="IPR025736">
    <property type="entry name" value="PucR_C-HTH_dom"/>
</dbReference>
<dbReference type="InterPro" id="IPR025751">
    <property type="entry name" value="RsbRD_N_dom"/>
</dbReference>
<keyword evidence="4" id="KW-1185">Reference proteome</keyword>
<gene>
    <name evidence="3" type="ORF">DVA86_21710</name>
</gene>
<dbReference type="Pfam" id="PF14361">
    <property type="entry name" value="RsbRD_N"/>
    <property type="match status" value="1"/>
</dbReference>
<dbReference type="EMBL" id="CP031320">
    <property type="protein sequence ID" value="AXK34873.1"/>
    <property type="molecule type" value="Genomic_DNA"/>
</dbReference>
<evidence type="ECO:0000313" key="3">
    <source>
        <dbReference type="EMBL" id="AXK34873.1"/>
    </source>
</evidence>
<dbReference type="Gene3D" id="1.10.10.2840">
    <property type="entry name" value="PucR C-terminal helix-turn-helix domain"/>
    <property type="match status" value="1"/>
</dbReference>